<keyword evidence="2" id="KW-0285">Flavoprotein</keyword>
<gene>
    <name evidence="7" type="ORF">PRZ48_004400</name>
</gene>
<evidence type="ECO:0000313" key="8">
    <source>
        <dbReference type="Proteomes" id="UP001305779"/>
    </source>
</evidence>
<dbReference type="Proteomes" id="UP001305779">
    <property type="component" value="Unassembled WGS sequence"/>
</dbReference>
<dbReference type="InterPro" id="IPR050641">
    <property type="entry name" value="RIFMO-like"/>
</dbReference>
<keyword evidence="8" id="KW-1185">Reference proteome</keyword>
<keyword evidence="5" id="KW-0812">Transmembrane</keyword>
<reference evidence="7 8" key="1">
    <citation type="journal article" date="2023" name="G3 (Bethesda)">
        <title>A chromosome-level genome assembly of Zasmidium syzygii isolated from banana leaves.</title>
        <authorList>
            <person name="van Westerhoven A.C."/>
            <person name="Mehrabi R."/>
            <person name="Talebi R."/>
            <person name="Steentjes M.B.F."/>
            <person name="Corcolon B."/>
            <person name="Chong P.A."/>
            <person name="Kema G.H.J."/>
            <person name="Seidl M.F."/>
        </authorList>
    </citation>
    <scope>NUCLEOTIDE SEQUENCE [LARGE SCALE GENOMIC DNA]</scope>
    <source>
        <strain evidence="7 8">P124</strain>
    </source>
</reference>
<dbReference type="Gene3D" id="3.40.30.120">
    <property type="match status" value="1"/>
</dbReference>
<dbReference type="PANTHER" id="PTHR43004">
    <property type="entry name" value="TRK SYSTEM POTASSIUM UPTAKE PROTEIN"/>
    <property type="match status" value="1"/>
</dbReference>
<accession>A0ABR0EQG3</accession>
<dbReference type="Pfam" id="PF01494">
    <property type="entry name" value="FAD_binding_3"/>
    <property type="match status" value="1"/>
</dbReference>
<evidence type="ECO:0000256" key="3">
    <source>
        <dbReference type="ARBA" id="ARBA00022827"/>
    </source>
</evidence>
<evidence type="ECO:0000313" key="7">
    <source>
        <dbReference type="EMBL" id="KAK4503485.1"/>
    </source>
</evidence>
<dbReference type="Pfam" id="PF21274">
    <property type="entry name" value="Rng_hyd_C"/>
    <property type="match status" value="1"/>
</dbReference>
<protein>
    <recommendedName>
        <fullName evidence="6">FAD-binding domain-containing protein</fullName>
    </recommendedName>
</protein>
<name>A0ABR0EQG3_ZASCE</name>
<dbReference type="InterPro" id="IPR002938">
    <property type="entry name" value="FAD-bd"/>
</dbReference>
<dbReference type="Gene3D" id="3.50.50.60">
    <property type="entry name" value="FAD/NAD(P)-binding domain"/>
    <property type="match status" value="1"/>
</dbReference>
<dbReference type="Gene3D" id="3.30.9.10">
    <property type="entry name" value="D-Amino Acid Oxidase, subunit A, domain 2"/>
    <property type="match status" value="1"/>
</dbReference>
<evidence type="ECO:0000256" key="4">
    <source>
        <dbReference type="ARBA" id="ARBA00023002"/>
    </source>
</evidence>
<evidence type="ECO:0000256" key="5">
    <source>
        <dbReference type="SAM" id="Phobius"/>
    </source>
</evidence>
<keyword evidence="3" id="KW-0274">FAD</keyword>
<keyword evidence="4" id="KW-0560">Oxidoreductase</keyword>
<dbReference type="PANTHER" id="PTHR43004:SF19">
    <property type="entry name" value="BINDING MONOOXYGENASE, PUTATIVE (JCVI)-RELATED"/>
    <property type="match status" value="1"/>
</dbReference>
<evidence type="ECO:0000259" key="6">
    <source>
        <dbReference type="Pfam" id="PF01494"/>
    </source>
</evidence>
<dbReference type="InterPro" id="IPR036188">
    <property type="entry name" value="FAD/NAD-bd_sf"/>
</dbReference>
<dbReference type="PRINTS" id="PR00420">
    <property type="entry name" value="RNGMNOXGNASE"/>
</dbReference>
<evidence type="ECO:0000256" key="2">
    <source>
        <dbReference type="ARBA" id="ARBA00022630"/>
    </source>
</evidence>
<keyword evidence="5" id="KW-0472">Membrane</keyword>
<dbReference type="SUPFAM" id="SSF51905">
    <property type="entry name" value="FAD/NAD(P)-binding domain"/>
    <property type="match status" value="1"/>
</dbReference>
<evidence type="ECO:0000256" key="1">
    <source>
        <dbReference type="ARBA" id="ARBA00001974"/>
    </source>
</evidence>
<comment type="cofactor">
    <cofactor evidence="1">
        <name>FAD</name>
        <dbReference type="ChEBI" id="CHEBI:57692"/>
    </cofactor>
</comment>
<dbReference type="EMBL" id="JAXOVC010000003">
    <property type="protein sequence ID" value="KAK4503485.1"/>
    <property type="molecule type" value="Genomic_DNA"/>
</dbReference>
<organism evidence="7 8">
    <name type="scientific">Zasmidium cellare</name>
    <name type="common">Wine cellar mold</name>
    <name type="synonym">Racodium cellare</name>
    <dbReference type="NCBI Taxonomy" id="395010"/>
    <lineage>
        <taxon>Eukaryota</taxon>
        <taxon>Fungi</taxon>
        <taxon>Dikarya</taxon>
        <taxon>Ascomycota</taxon>
        <taxon>Pezizomycotina</taxon>
        <taxon>Dothideomycetes</taxon>
        <taxon>Dothideomycetidae</taxon>
        <taxon>Mycosphaerellales</taxon>
        <taxon>Mycosphaerellaceae</taxon>
        <taxon>Zasmidium</taxon>
    </lineage>
</organism>
<sequence length="549" mass="60580">MAANTNGTVEQVPVLIVGGSLVGLTLAALLAKYGIKCMVIEKHSSTAIHPRATLMMPRTMQVFKELGLYEIMKEESLKYYDKKTCIITIESLAGKLLHKWLEDVNEGIERVSATRRVFLTQQALEPLLRAKAKELGAQLRFSTEMVSLTQDSDSVTATLKNRDTNITSTIRSSYLIAADGFRSTTRSLLGIPTQGPGLLSRALTIYFEILDKDRLATLANAHYSGVVYVSNPAVRCFFRFDRDKKESFLVINSAGKQGSEASRFPADTASMESAEGYLRAAIGDEEVKFKIHQLTTWEAIADVPVRLREGRCLLAGDAAHRMPPSGGFGGNTGVQDAHNLAWKLAYVLKGQAGPSLPETYEEERYPIAKHTVENALAHYVHRTEPSLSHLVDEYDVKESPVEHLEMAYRYHSKALFTNGPLNASNITEDPATSVAAPGSVAHHVLVDTADGRKNVAISEFFGDGFVLFVGSNGGPWINAARKLEGTFRTVQLVFDDDKVFARRYSVLQDGAVLVRPDGFVAWSCRSIVREKVQDAQKLLEEVRKRVLCL</sequence>
<proteinExistence type="predicted"/>
<feature type="domain" description="FAD-binding" evidence="6">
    <location>
        <begin position="12"/>
        <end position="375"/>
    </location>
</feature>
<comment type="caution">
    <text evidence="7">The sequence shown here is derived from an EMBL/GenBank/DDBJ whole genome shotgun (WGS) entry which is preliminary data.</text>
</comment>
<feature type="transmembrane region" description="Helical" evidence="5">
    <location>
        <begin position="12"/>
        <end position="35"/>
    </location>
</feature>
<keyword evidence="5" id="KW-1133">Transmembrane helix</keyword>